<protein>
    <submittedName>
        <fullName evidence="2">Uncharacterized protein</fullName>
    </submittedName>
</protein>
<dbReference type="GeneID" id="59258207"/>
<evidence type="ECO:0000256" key="1">
    <source>
        <dbReference type="SAM" id="MobiDB-lite"/>
    </source>
</evidence>
<keyword evidence="3" id="KW-1185">Reference proteome</keyword>
<dbReference type="OrthoDB" id="4368526at2759"/>
<comment type="caution">
    <text evidence="2">The sequence shown here is derived from an EMBL/GenBank/DDBJ whole genome shotgun (WGS) entry which is preliminary data.</text>
</comment>
<dbReference type="Proteomes" id="UP000531561">
    <property type="component" value="Unassembled WGS sequence"/>
</dbReference>
<evidence type="ECO:0000313" key="2">
    <source>
        <dbReference type="EMBL" id="KAF5874103.1"/>
    </source>
</evidence>
<dbReference type="RefSeq" id="XP_037193049.1">
    <property type="nucleotide sequence ID" value="XM_037334515.1"/>
</dbReference>
<dbReference type="EMBL" id="JABFCT010000007">
    <property type="protein sequence ID" value="KAF5874103.1"/>
    <property type="molecule type" value="Genomic_DNA"/>
</dbReference>
<name>A0A8H6AUL8_9HELO</name>
<sequence length="423" mass="48204">MELRDRGNASAKTRYSANGPGLWTRQTADNAPTPEPRNRSEANSTSPSPERKSKRKREERNMRPRRHRAPSSRMDMTDDIEMSETPERGPGQNYTQNEQASENGNEERVNGRELSLGDTSADDTNDKYYSFGNHRNEPTFLDRIKVLPEMRDLPWREDQELPPERSTESQRVQQRGACMVATRGRIMANPWDQDARALRYTEKIDLSTKRKRSEFEKPTYEEENSIFSKFNSPGHYVSPYPPLPSIPRPPLRTPGLKEAQEAELDSLLQAQIAREELDQGNMDEGEPGANGQQSRATPIVLHRPRFYETPAIKQVMQQGGPPLHNNQFAHPLPMHNFPNNQIVQYPISADDSMMKERSLIDDTPKSTQKQLFTVLSGVAGGLQQLQKELNSLKSVLGWDNEDDEPEVVRQQNSLSHKDSRHGP</sequence>
<feature type="compositionally biased region" description="Polar residues" evidence="1">
    <location>
        <begin position="92"/>
        <end position="101"/>
    </location>
</feature>
<dbReference type="AlphaFoldDB" id="A0A8H6AUL8"/>
<feature type="region of interest" description="Disordered" evidence="1">
    <location>
        <begin position="155"/>
        <end position="176"/>
    </location>
</feature>
<organism evidence="2 3">
    <name type="scientific">Botrytis fragariae</name>
    <dbReference type="NCBI Taxonomy" id="1964551"/>
    <lineage>
        <taxon>Eukaryota</taxon>
        <taxon>Fungi</taxon>
        <taxon>Dikarya</taxon>
        <taxon>Ascomycota</taxon>
        <taxon>Pezizomycotina</taxon>
        <taxon>Leotiomycetes</taxon>
        <taxon>Helotiales</taxon>
        <taxon>Sclerotiniaceae</taxon>
        <taxon>Botrytis</taxon>
    </lineage>
</organism>
<feature type="region of interest" description="Disordered" evidence="1">
    <location>
        <begin position="1"/>
        <end position="135"/>
    </location>
</feature>
<evidence type="ECO:0000313" key="3">
    <source>
        <dbReference type="Proteomes" id="UP000531561"/>
    </source>
</evidence>
<feature type="region of interest" description="Disordered" evidence="1">
    <location>
        <begin position="399"/>
        <end position="423"/>
    </location>
</feature>
<reference evidence="2 3" key="1">
    <citation type="journal article" date="2020" name="Phytopathology">
        <title>A high-quality genome resource of Botrytis fragariae, a new and rapidly spreading fungal pathogen causing strawberry gray mold in the U.S.A.</title>
        <authorList>
            <person name="Wu Y."/>
            <person name="Saski C.A."/>
            <person name="Schnabel G."/>
            <person name="Xiao S."/>
            <person name="Hu M."/>
        </authorList>
    </citation>
    <scope>NUCLEOTIDE SEQUENCE [LARGE SCALE GENOMIC DNA]</scope>
    <source>
        <strain evidence="2 3">BVB16</strain>
    </source>
</reference>
<gene>
    <name evidence="2" type="ORF">Bfra_004110</name>
</gene>
<feature type="compositionally biased region" description="Basic and acidic residues" evidence="1">
    <location>
        <begin position="155"/>
        <end position="168"/>
    </location>
</feature>
<accession>A0A8H6AUL8</accession>
<proteinExistence type="predicted"/>